<dbReference type="Pfam" id="PF06339">
    <property type="entry name" value="Ectoine_synth"/>
    <property type="match status" value="1"/>
</dbReference>
<evidence type="ECO:0000256" key="5">
    <source>
        <dbReference type="ARBA" id="ARBA00023239"/>
    </source>
</evidence>
<dbReference type="InterPro" id="IPR011051">
    <property type="entry name" value="RmlC_Cupin_sf"/>
</dbReference>
<dbReference type="Proteomes" id="UP001301869">
    <property type="component" value="Chromosome"/>
</dbReference>
<evidence type="ECO:0000256" key="1">
    <source>
        <dbReference type="ARBA" id="ARBA00005181"/>
    </source>
</evidence>
<comment type="similarity">
    <text evidence="2">Belongs to the ectoine synthase family.</text>
</comment>
<dbReference type="PANTHER" id="PTHR39289">
    <property type="match status" value="1"/>
</dbReference>
<dbReference type="EMBL" id="CP119391">
    <property type="protein sequence ID" value="WNK19573.1"/>
    <property type="molecule type" value="Genomic_DNA"/>
</dbReference>
<dbReference type="PANTHER" id="PTHR39289:SF1">
    <property type="entry name" value="L-ECTOINE SYNTHASE"/>
    <property type="match status" value="1"/>
</dbReference>
<dbReference type="InterPro" id="IPR014710">
    <property type="entry name" value="RmlC-like_jellyroll"/>
</dbReference>
<dbReference type="RefSeq" id="WP_311882924.1">
    <property type="nucleotide sequence ID" value="NZ_CP119391.1"/>
</dbReference>
<name>A0ABY9YZY7_9GAMM</name>
<accession>A0ABY9YZY7</accession>
<organism evidence="8 9">
    <name type="scientific">Halomonas piscis</name>
    <dbReference type="NCBI Taxonomy" id="3031727"/>
    <lineage>
        <taxon>Bacteria</taxon>
        <taxon>Pseudomonadati</taxon>
        <taxon>Pseudomonadota</taxon>
        <taxon>Gammaproteobacteria</taxon>
        <taxon>Oceanospirillales</taxon>
        <taxon>Halomonadaceae</taxon>
        <taxon>Halomonas</taxon>
    </lineage>
</organism>
<evidence type="ECO:0000256" key="7">
    <source>
        <dbReference type="ARBA" id="ARBA00048714"/>
    </source>
</evidence>
<protein>
    <recommendedName>
        <fullName evidence="4">L-ectoine synthase</fullName>
        <ecNumber evidence="3">4.2.1.108</ecNumber>
    </recommendedName>
    <alternativeName>
        <fullName evidence="6">N-acetyldiaminobutyrate dehydratase</fullName>
    </alternativeName>
</protein>
<dbReference type="Gene3D" id="2.60.120.10">
    <property type="entry name" value="Jelly Rolls"/>
    <property type="match status" value="1"/>
</dbReference>
<comment type="pathway">
    <text evidence="1">Amine and polyamine biosynthesis; ectoine biosynthesis; L-ectoine from L-aspartate 4-semialdehyde: step 3/3.</text>
</comment>
<dbReference type="SUPFAM" id="SSF51182">
    <property type="entry name" value="RmlC-like cupins"/>
    <property type="match status" value="1"/>
</dbReference>
<evidence type="ECO:0000256" key="4">
    <source>
        <dbReference type="ARBA" id="ARBA00019707"/>
    </source>
</evidence>
<keyword evidence="9" id="KW-1185">Reference proteome</keyword>
<dbReference type="EC" id="4.2.1.108" evidence="3"/>
<sequence>MRVWSKDKIRKSFQHVDNHHFDSYRLLVSDDGAIYSVHDTIIRSGETLNICYKYQEEFVYIISGTGYVDDFFSGVRHVLYPGVCYYLSIGDGHELHAITDLRGICIFTPPTRGDEVHDEAGGYPPIDDLVE</sequence>
<dbReference type="InterPro" id="IPR010462">
    <property type="entry name" value="Ectoine_synth"/>
</dbReference>
<proteinExistence type="inferred from homology"/>
<comment type="catalytic activity">
    <reaction evidence="7">
        <text>(2S)-4-acetamido-2-aminobutanoate = L-ectoine + H2O</text>
        <dbReference type="Rhea" id="RHEA:17281"/>
        <dbReference type="ChEBI" id="CHEBI:15377"/>
        <dbReference type="ChEBI" id="CHEBI:58515"/>
        <dbReference type="ChEBI" id="CHEBI:58929"/>
        <dbReference type="EC" id="4.2.1.108"/>
    </reaction>
</comment>
<evidence type="ECO:0000256" key="6">
    <source>
        <dbReference type="ARBA" id="ARBA00033271"/>
    </source>
</evidence>
<evidence type="ECO:0000256" key="3">
    <source>
        <dbReference type="ARBA" id="ARBA00013192"/>
    </source>
</evidence>
<evidence type="ECO:0000313" key="9">
    <source>
        <dbReference type="Proteomes" id="UP001301869"/>
    </source>
</evidence>
<reference evidence="8 9" key="1">
    <citation type="submission" date="2023-03" db="EMBL/GenBank/DDBJ databases">
        <title>Halomonas sp. nov., isolated from Korean tranditional fermented seafood 'Jeotgal'.</title>
        <authorList>
            <person name="Kim B."/>
            <person name="Shin N.-R."/>
        </authorList>
    </citation>
    <scope>NUCLEOTIDE SEQUENCE [LARGE SCALE GENOMIC DNA]</scope>
    <source>
        <strain evidence="8 9">SG2L-4</strain>
    </source>
</reference>
<evidence type="ECO:0000313" key="8">
    <source>
        <dbReference type="EMBL" id="WNK19573.1"/>
    </source>
</evidence>
<gene>
    <name evidence="8" type="ORF">P1P91_12095</name>
</gene>
<evidence type="ECO:0000256" key="2">
    <source>
        <dbReference type="ARBA" id="ARBA00009637"/>
    </source>
</evidence>
<keyword evidence="5" id="KW-0456">Lyase</keyword>